<dbReference type="Proteomes" id="UP000542210">
    <property type="component" value="Unassembled WGS sequence"/>
</dbReference>
<evidence type="ECO:0000256" key="1">
    <source>
        <dbReference type="SAM" id="MobiDB-lite"/>
    </source>
</evidence>
<evidence type="ECO:0000313" key="3">
    <source>
        <dbReference type="Proteomes" id="UP000542210"/>
    </source>
</evidence>
<feature type="compositionally biased region" description="Pro residues" evidence="1">
    <location>
        <begin position="42"/>
        <end position="52"/>
    </location>
</feature>
<accession>A0A7W7DDY9</accession>
<dbReference type="RefSeq" id="WP_184886573.1">
    <property type="nucleotide sequence ID" value="NZ_BOOV01000006.1"/>
</dbReference>
<dbReference type="EMBL" id="JACHND010000001">
    <property type="protein sequence ID" value="MBB4705105.1"/>
    <property type="molecule type" value="Genomic_DNA"/>
</dbReference>
<keyword evidence="3" id="KW-1185">Reference proteome</keyword>
<dbReference type="AlphaFoldDB" id="A0A7W7DDY9"/>
<feature type="region of interest" description="Disordered" evidence="1">
    <location>
        <begin position="31"/>
        <end position="52"/>
    </location>
</feature>
<comment type="caution">
    <text evidence="2">The sequence shown here is derived from an EMBL/GenBank/DDBJ whole genome shotgun (WGS) entry which is preliminary data.</text>
</comment>
<name>A0A7W7DDY9_9ACTN</name>
<gene>
    <name evidence="2" type="ORF">BJ982_006649</name>
</gene>
<protein>
    <submittedName>
        <fullName evidence="2">Uncharacterized protein</fullName>
    </submittedName>
</protein>
<reference evidence="2 3" key="1">
    <citation type="submission" date="2020-08" db="EMBL/GenBank/DDBJ databases">
        <title>Sequencing the genomes of 1000 actinobacteria strains.</title>
        <authorList>
            <person name="Klenk H.-P."/>
        </authorList>
    </citation>
    <scope>NUCLEOTIDE SEQUENCE [LARGE SCALE GENOMIC DNA]</scope>
    <source>
        <strain evidence="2 3">DSM 45784</strain>
    </source>
</reference>
<sequence>MEYRPFGRTGLKVSPIRLGAMGDVPPGVTLNPADGGWRPPSLAVPPPQEVTL</sequence>
<evidence type="ECO:0000313" key="2">
    <source>
        <dbReference type="EMBL" id="MBB4705105.1"/>
    </source>
</evidence>
<organism evidence="2 3">
    <name type="scientific">Sphaerisporangium siamense</name>
    <dbReference type="NCBI Taxonomy" id="795645"/>
    <lineage>
        <taxon>Bacteria</taxon>
        <taxon>Bacillati</taxon>
        <taxon>Actinomycetota</taxon>
        <taxon>Actinomycetes</taxon>
        <taxon>Streptosporangiales</taxon>
        <taxon>Streptosporangiaceae</taxon>
        <taxon>Sphaerisporangium</taxon>
    </lineage>
</organism>
<proteinExistence type="predicted"/>